<evidence type="ECO:0000313" key="11">
    <source>
        <dbReference type="EMBL" id="KAL1838482.1"/>
    </source>
</evidence>
<evidence type="ECO:0000256" key="3">
    <source>
        <dbReference type="ARBA" id="ARBA00022622"/>
    </source>
</evidence>
<keyword evidence="8" id="KW-0449">Lipoprotein</keyword>
<dbReference type="InterPro" id="IPR004886">
    <property type="entry name" value="Glucanosyltransferase"/>
</dbReference>
<dbReference type="Gene3D" id="1.20.58.1040">
    <property type="match status" value="1"/>
</dbReference>
<organism evidence="11 12">
    <name type="scientific">Humicola insolens</name>
    <name type="common">Soft-rot fungus</name>
    <dbReference type="NCBI Taxonomy" id="85995"/>
    <lineage>
        <taxon>Eukaryota</taxon>
        <taxon>Fungi</taxon>
        <taxon>Dikarya</taxon>
        <taxon>Ascomycota</taxon>
        <taxon>Pezizomycotina</taxon>
        <taxon>Sordariomycetes</taxon>
        <taxon>Sordariomycetidae</taxon>
        <taxon>Sordariales</taxon>
        <taxon>Chaetomiaceae</taxon>
        <taxon>Mycothermus</taxon>
    </lineage>
</organism>
<keyword evidence="9" id="KW-1133">Transmembrane helix</keyword>
<evidence type="ECO:0000256" key="6">
    <source>
        <dbReference type="ARBA" id="ARBA00023157"/>
    </source>
</evidence>
<evidence type="ECO:0000256" key="7">
    <source>
        <dbReference type="ARBA" id="ARBA00023180"/>
    </source>
</evidence>
<accession>A0ABR3V9M5</accession>
<evidence type="ECO:0000313" key="12">
    <source>
        <dbReference type="Proteomes" id="UP001583172"/>
    </source>
</evidence>
<keyword evidence="5 9" id="KW-0472">Membrane</keyword>
<dbReference type="Pfam" id="PF07983">
    <property type="entry name" value="X8"/>
    <property type="match status" value="1"/>
</dbReference>
<keyword evidence="4" id="KW-0732">Signal</keyword>
<keyword evidence="6" id="KW-1015">Disulfide bond</keyword>
<protein>
    <recommendedName>
        <fullName evidence="10">X8 domain-containing protein</fullName>
    </recommendedName>
</protein>
<keyword evidence="3" id="KW-0336">GPI-anchor</keyword>
<keyword evidence="7" id="KW-0325">Glycoprotein</keyword>
<dbReference type="SMART" id="SM00768">
    <property type="entry name" value="X8"/>
    <property type="match status" value="1"/>
</dbReference>
<dbReference type="Proteomes" id="UP001583172">
    <property type="component" value="Unassembled WGS sequence"/>
</dbReference>
<proteinExistence type="predicted"/>
<dbReference type="EMBL" id="JAZGSY010000211">
    <property type="protein sequence ID" value="KAL1838482.1"/>
    <property type="molecule type" value="Genomic_DNA"/>
</dbReference>
<dbReference type="PANTHER" id="PTHR31468:SF2">
    <property type="entry name" value="1,3-BETA-GLUCANOSYLTRANSFERASE GAS1"/>
    <property type="match status" value="1"/>
</dbReference>
<gene>
    <name evidence="11" type="ORF">VTJ49DRAFT_2620</name>
</gene>
<evidence type="ECO:0000256" key="9">
    <source>
        <dbReference type="SAM" id="Phobius"/>
    </source>
</evidence>
<evidence type="ECO:0000256" key="8">
    <source>
        <dbReference type="ARBA" id="ARBA00023288"/>
    </source>
</evidence>
<dbReference type="PANTHER" id="PTHR31468">
    <property type="entry name" value="1,3-BETA-GLUCANOSYLTRANSFERASE GAS1"/>
    <property type="match status" value="1"/>
</dbReference>
<sequence>MSAYTPTNSPQPCPAIDDDWRVKGSALPPKPDRETCDCMFSTLACVPADNLKEKDYGEIFGYICGTAPEACVGIGANATTGVYGAYSMCNAREQLGYVLDQYYQIQGGVSSACDFDGKASLVGGSGQATGKCATLLASASAANEAAATSTGAVDDPSESENAAVAFGPARGGFMLGELAVGLYAVAAMAVGATMVLL</sequence>
<evidence type="ECO:0000256" key="2">
    <source>
        <dbReference type="ARBA" id="ARBA00004589"/>
    </source>
</evidence>
<evidence type="ECO:0000256" key="5">
    <source>
        <dbReference type="ARBA" id="ARBA00023136"/>
    </source>
</evidence>
<name>A0ABR3V9M5_HUMIN</name>
<comment type="caution">
    <text evidence="11">The sequence shown here is derived from an EMBL/GenBank/DDBJ whole genome shotgun (WGS) entry which is preliminary data.</text>
</comment>
<keyword evidence="9" id="KW-0812">Transmembrane</keyword>
<keyword evidence="12" id="KW-1185">Reference proteome</keyword>
<reference evidence="11 12" key="1">
    <citation type="journal article" date="2024" name="Commun. Biol.">
        <title>Comparative genomic analysis of thermophilic fungi reveals convergent evolutionary adaptations and gene losses.</title>
        <authorList>
            <person name="Steindorff A.S."/>
            <person name="Aguilar-Pontes M.V."/>
            <person name="Robinson A.J."/>
            <person name="Andreopoulos B."/>
            <person name="LaButti K."/>
            <person name="Kuo A."/>
            <person name="Mondo S."/>
            <person name="Riley R."/>
            <person name="Otillar R."/>
            <person name="Haridas S."/>
            <person name="Lipzen A."/>
            <person name="Grimwood J."/>
            <person name="Schmutz J."/>
            <person name="Clum A."/>
            <person name="Reid I.D."/>
            <person name="Moisan M.C."/>
            <person name="Butler G."/>
            <person name="Nguyen T.T.M."/>
            <person name="Dewar K."/>
            <person name="Conant G."/>
            <person name="Drula E."/>
            <person name="Henrissat B."/>
            <person name="Hansel C."/>
            <person name="Singer S."/>
            <person name="Hutchinson M.I."/>
            <person name="de Vries R.P."/>
            <person name="Natvig D.O."/>
            <person name="Powell A.J."/>
            <person name="Tsang A."/>
            <person name="Grigoriev I.V."/>
        </authorList>
    </citation>
    <scope>NUCLEOTIDE SEQUENCE [LARGE SCALE GENOMIC DNA]</scope>
    <source>
        <strain evidence="11 12">CBS 620.91</strain>
    </source>
</reference>
<evidence type="ECO:0000256" key="4">
    <source>
        <dbReference type="ARBA" id="ARBA00022729"/>
    </source>
</evidence>
<dbReference type="InterPro" id="IPR012946">
    <property type="entry name" value="X8"/>
</dbReference>
<comment type="subcellular location">
    <subcellularLocation>
        <location evidence="1">Cell envelope</location>
    </subcellularLocation>
    <subcellularLocation>
        <location evidence="2">Membrane</location>
        <topology evidence="2">Lipid-anchor</topology>
        <topology evidence="2">GPI-anchor</topology>
    </subcellularLocation>
</comment>
<feature type="domain" description="X8" evidence="10">
    <location>
        <begin position="43"/>
        <end position="134"/>
    </location>
</feature>
<feature type="transmembrane region" description="Helical" evidence="9">
    <location>
        <begin position="178"/>
        <end position="196"/>
    </location>
</feature>
<evidence type="ECO:0000259" key="10">
    <source>
        <dbReference type="SMART" id="SM00768"/>
    </source>
</evidence>
<evidence type="ECO:0000256" key="1">
    <source>
        <dbReference type="ARBA" id="ARBA00004196"/>
    </source>
</evidence>